<evidence type="ECO:0000313" key="1">
    <source>
        <dbReference type="EMBL" id="KAF6137205.1"/>
    </source>
</evidence>
<dbReference type="EMBL" id="JACGCM010002660">
    <property type="protein sequence ID" value="KAF6137205.1"/>
    <property type="molecule type" value="Genomic_DNA"/>
</dbReference>
<sequence length="76" mass="8594">MFLVGNVAGNRRRQQVVIVGKEIREALLRTKWLCRKGIVSDGDVLLDKEMVIDDEDEVLNAQTVEAVRELKSVLQS</sequence>
<gene>
    <name evidence="1" type="ORF">GIB67_030969</name>
</gene>
<keyword evidence="2" id="KW-1185">Reference proteome</keyword>
<organism evidence="1 2">
    <name type="scientific">Kingdonia uniflora</name>
    <dbReference type="NCBI Taxonomy" id="39325"/>
    <lineage>
        <taxon>Eukaryota</taxon>
        <taxon>Viridiplantae</taxon>
        <taxon>Streptophyta</taxon>
        <taxon>Embryophyta</taxon>
        <taxon>Tracheophyta</taxon>
        <taxon>Spermatophyta</taxon>
        <taxon>Magnoliopsida</taxon>
        <taxon>Ranunculales</taxon>
        <taxon>Circaeasteraceae</taxon>
        <taxon>Kingdonia</taxon>
    </lineage>
</organism>
<comment type="caution">
    <text evidence="1">The sequence shown here is derived from an EMBL/GenBank/DDBJ whole genome shotgun (WGS) entry which is preliminary data.</text>
</comment>
<reference evidence="1 2" key="1">
    <citation type="journal article" date="2020" name="IScience">
        <title>Genome Sequencing of the Endangered Kingdonia uniflora (Circaeasteraceae, Ranunculales) Reveals Potential Mechanisms of Evolutionary Specialization.</title>
        <authorList>
            <person name="Sun Y."/>
            <person name="Deng T."/>
            <person name="Zhang A."/>
            <person name="Moore M.J."/>
            <person name="Landis J.B."/>
            <person name="Lin N."/>
            <person name="Zhang H."/>
            <person name="Zhang X."/>
            <person name="Huang J."/>
            <person name="Zhang X."/>
            <person name="Sun H."/>
            <person name="Wang H."/>
        </authorList>
    </citation>
    <scope>NUCLEOTIDE SEQUENCE [LARGE SCALE GENOMIC DNA]</scope>
    <source>
        <strain evidence="1">TB1705</strain>
        <tissue evidence="1">Leaf</tissue>
    </source>
</reference>
<protein>
    <submittedName>
        <fullName evidence="1">Uncharacterized protein</fullName>
    </submittedName>
</protein>
<dbReference type="OrthoDB" id="29145at2759"/>
<evidence type="ECO:0000313" key="2">
    <source>
        <dbReference type="Proteomes" id="UP000541444"/>
    </source>
</evidence>
<name>A0A7J7L3K9_9MAGN</name>
<accession>A0A7J7L3K9</accession>
<dbReference type="Proteomes" id="UP000541444">
    <property type="component" value="Unassembled WGS sequence"/>
</dbReference>
<dbReference type="AlphaFoldDB" id="A0A7J7L3K9"/>
<proteinExistence type="predicted"/>